<feature type="chain" id="PRO_5002219174" evidence="1">
    <location>
        <begin position="24"/>
        <end position="188"/>
    </location>
</feature>
<proteinExistence type="predicted"/>
<dbReference type="RefSeq" id="WP_018303355.1">
    <property type="nucleotide sequence ID" value="NZ_KB902295.1"/>
</dbReference>
<dbReference type="EMBL" id="AONG01000010">
    <property type="protein sequence ID" value="KIQ69268.1"/>
    <property type="molecule type" value="Genomic_DNA"/>
</dbReference>
<accession>A0A0D0QE27</accession>
<keyword evidence="3" id="KW-1185">Reference proteome</keyword>
<evidence type="ECO:0000256" key="1">
    <source>
        <dbReference type="SAM" id="SignalP"/>
    </source>
</evidence>
<organism evidence="2 3">
    <name type="scientific">Wenxinia marina DSM 24838</name>
    <dbReference type="NCBI Taxonomy" id="1123501"/>
    <lineage>
        <taxon>Bacteria</taxon>
        <taxon>Pseudomonadati</taxon>
        <taxon>Pseudomonadota</taxon>
        <taxon>Alphaproteobacteria</taxon>
        <taxon>Rhodobacterales</taxon>
        <taxon>Roseobacteraceae</taxon>
        <taxon>Wenxinia</taxon>
    </lineage>
</organism>
<evidence type="ECO:0000313" key="2">
    <source>
        <dbReference type="EMBL" id="KIQ69268.1"/>
    </source>
</evidence>
<name>A0A0D0QE27_9RHOB</name>
<evidence type="ECO:0000313" key="3">
    <source>
        <dbReference type="Proteomes" id="UP000035100"/>
    </source>
</evidence>
<sequence>MKFATTTALAAIATVGLAGAAFAQQIDNQTFGVGVEINVAPIVSVWGGTSAVLTMTGADGNNLATAPGSLAYINNVNADVSASVAVNGAPLPTGSADAIHFHIFPNGTANDASLATQANGYAPAGAASWTPADANAGGVSQEVFDDIAPNLGGGQLNMLYAVTSPGGTPAVTSSPYSLTVTYTIAADN</sequence>
<reference evidence="2 3" key="1">
    <citation type="submission" date="2013-01" db="EMBL/GenBank/DDBJ databases">
        <authorList>
            <person name="Fiebig A."/>
            <person name="Goeker M."/>
            <person name="Klenk H.-P.P."/>
        </authorList>
    </citation>
    <scope>NUCLEOTIDE SEQUENCE [LARGE SCALE GENOMIC DNA]</scope>
    <source>
        <strain evidence="2 3">DSM 24838</strain>
    </source>
</reference>
<protein>
    <submittedName>
        <fullName evidence="2">Uncharacterized protein</fullName>
    </submittedName>
</protein>
<dbReference type="AlphaFoldDB" id="A0A0D0QE27"/>
<comment type="caution">
    <text evidence="2">The sequence shown here is derived from an EMBL/GenBank/DDBJ whole genome shotgun (WGS) entry which is preliminary data.</text>
</comment>
<dbReference type="Proteomes" id="UP000035100">
    <property type="component" value="Unassembled WGS sequence"/>
</dbReference>
<gene>
    <name evidence="2" type="ORF">Wenmar_02339</name>
</gene>
<keyword evidence="1" id="KW-0732">Signal</keyword>
<feature type="signal peptide" evidence="1">
    <location>
        <begin position="1"/>
        <end position="23"/>
    </location>
</feature>